<evidence type="ECO:0000313" key="3">
    <source>
        <dbReference type="EMBL" id="MFK2853934.1"/>
    </source>
</evidence>
<evidence type="ECO:0000256" key="1">
    <source>
        <dbReference type="ARBA" id="ARBA00022737"/>
    </source>
</evidence>
<dbReference type="EMBL" id="JADIKI010000022">
    <property type="protein sequence ID" value="MFK2853934.1"/>
    <property type="molecule type" value="Genomic_DNA"/>
</dbReference>
<dbReference type="Proteomes" id="UP001620409">
    <property type="component" value="Unassembled WGS sequence"/>
</dbReference>
<organism evidence="3 4">
    <name type="scientific">Dyella humi</name>
    <dbReference type="NCBI Taxonomy" id="1770547"/>
    <lineage>
        <taxon>Bacteria</taxon>
        <taxon>Pseudomonadati</taxon>
        <taxon>Pseudomonadota</taxon>
        <taxon>Gammaproteobacteria</taxon>
        <taxon>Lysobacterales</taxon>
        <taxon>Rhodanobacteraceae</taxon>
        <taxon>Dyella</taxon>
    </lineage>
</organism>
<dbReference type="Pfam" id="PF25023">
    <property type="entry name" value="TEN_YD-shell"/>
    <property type="match status" value="2"/>
</dbReference>
<protein>
    <submittedName>
        <fullName evidence="3">RHS repeat protein</fullName>
    </submittedName>
</protein>
<keyword evidence="4" id="KW-1185">Reference proteome</keyword>
<dbReference type="InterPro" id="IPR022385">
    <property type="entry name" value="Rhs_assc_core"/>
</dbReference>
<gene>
    <name evidence="3" type="ORF">ISP18_04975</name>
</gene>
<sequence length="759" mass="82211">MKITDALGNYVQYTLDAAGNKTAEQVYDTSGTLHKSLTRSFNTLGQLTKVMDGLSHTVFDASASGSYDANGNLVQSADGLGIQRQLGYDALNRLVQTLDNYNGTDSATQNTKTAYTYDSLDRLTQLTDPSNLATTYSYDGLSNTTGQQSPDTGMTSRTFDAAGNVLTRTDAKGITATTTYDVLDRPLTVSYPDSTQNITYAYDEANSVTGCPSSYANGRLTRIIENAVTTVYCYDARGNVIQKQQITAAGTDTIAYRYTNADRLSGIVYASGTQASYTRDGDGRIQSITVTPPNGTASTVVSNVTYQPFGPIASYTLGNGQAITRNYDANYRLTDLTSPAFNLHVARDAMGNITAIGNAPGANPATETYSYDPLYRLTAITKADGSTLESVTYNPTGDRLSKTGNGLATGVYSYNPNTHQLIATGNAARSVNANGNTTAISQAGSSYGFGYNNRNRMTVAQLAGSMVGSYTYNALNQRVQKIANGATQRFDYDEASQLLAEYGATNRDYIWMDGIPVANVDTSGTASTISYVTSDQLGTPRAIADSTGNTLWQFAYQGNPWGEVQPTSNGYAYNLRFPGQYFDLETGLHNNVNRDYNPATGTYEQVDPIGYRGGQWSLYAYVDGNPLRYIDPLALAETTVDAAIEKAISTGDVAELETLLDATGDEAQVARIRTAIDDLKLANANKPPADVIKQVSTNSEEIAKGNRIRKVDELVRRFGGKARDWCKKKGWDAEGNEWHWYENNGRKIGWKLNGDYDPF</sequence>
<dbReference type="PANTHER" id="PTHR32305">
    <property type="match status" value="1"/>
</dbReference>
<dbReference type="PANTHER" id="PTHR32305:SF15">
    <property type="entry name" value="PROTEIN RHSA-RELATED"/>
    <property type="match status" value="1"/>
</dbReference>
<comment type="caution">
    <text evidence="3">The sequence shown here is derived from an EMBL/GenBank/DDBJ whole genome shotgun (WGS) entry which is preliminary data.</text>
</comment>
<evidence type="ECO:0000259" key="2">
    <source>
        <dbReference type="Pfam" id="PF25023"/>
    </source>
</evidence>
<dbReference type="Gene3D" id="2.180.10.10">
    <property type="entry name" value="RHS repeat-associated core"/>
    <property type="match status" value="2"/>
</dbReference>
<keyword evidence="1" id="KW-0677">Repeat</keyword>
<feature type="domain" description="Teneurin-like YD-shell" evidence="2">
    <location>
        <begin position="339"/>
        <end position="605"/>
    </location>
</feature>
<accession>A0ABW8IGL7</accession>
<dbReference type="NCBIfam" id="TIGR01643">
    <property type="entry name" value="YD_repeat_2x"/>
    <property type="match status" value="2"/>
</dbReference>
<name>A0ABW8IGL7_9GAMM</name>
<evidence type="ECO:0000313" key="4">
    <source>
        <dbReference type="Proteomes" id="UP001620409"/>
    </source>
</evidence>
<proteinExistence type="predicted"/>
<feature type="domain" description="Teneurin-like YD-shell" evidence="2">
    <location>
        <begin position="23"/>
        <end position="206"/>
    </location>
</feature>
<dbReference type="NCBIfam" id="TIGR03696">
    <property type="entry name" value="Rhs_assc_core"/>
    <property type="match status" value="1"/>
</dbReference>
<dbReference type="InterPro" id="IPR050708">
    <property type="entry name" value="T6SS_VgrG/RHS"/>
</dbReference>
<dbReference type="InterPro" id="IPR056823">
    <property type="entry name" value="TEN-like_YD-shell"/>
</dbReference>
<reference evidence="3 4" key="1">
    <citation type="submission" date="2020-10" db="EMBL/GenBank/DDBJ databases">
        <title>Phylogeny of dyella-like bacteria.</title>
        <authorList>
            <person name="Fu J."/>
        </authorList>
    </citation>
    <scope>NUCLEOTIDE SEQUENCE [LARGE SCALE GENOMIC DNA]</scope>
    <source>
        <strain evidence="3 4">DHG40</strain>
    </source>
</reference>
<dbReference type="InterPro" id="IPR006530">
    <property type="entry name" value="YD"/>
</dbReference>